<reference evidence="1 2" key="1">
    <citation type="submission" date="2018-04" db="EMBL/GenBank/DDBJ databases">
        <title>Flavobacterium sp. nov., isolated from glacier ice.</title>
        <authorList>
            <person name="Liu Q."/>
            <person name="Xin Y.-H."/>
        </authorList>
    </citation>
    <scope>NUCLEOTIDE SEQUENCE [LARGE SCALE GENOMIC DNA]</scope>
    <source>
        <strain evidence="1 2">RB1R5</strain>
    </source>
</reference>
<name>A0A2U1JN06_9FLAO</name>
<dbReference type="EMBL" id="QCZI01000003">
    <property type="protein sequence ID" value="PWA06547.1"/>
    <property type="molecule type" value="Genomic_DNA"/>
</dbReference>
<accession>A0A2U1JN06</accession>
<evidence type="ECO:0000313" key="1">
    <source>
        <dbReference type="EMBL" id="PWA06547.1"/>
    </source>
</evidence>
<sequence>MLIMLTRTYMIMNASITSNISAMKNLESMYLLIKVQNSTIKTSITIPIFSVFYLTKISEKKNLTKKM</sequence>
<gene>
    <name evidence="1" type="ORF">DB895_03785</name>
</gene>
<dbReference type="Proteomes" id="UP000245449">
    <property type="component" value="Unassembled WGS sequence"/>
</dbReference>
<keyword evidence="2" id="KW-1185">Reference proteome</keyword>
<evidence type="ECO:0000313" key="2">
    <source>
        <dbReference type="Proteomes" id="UP000245449"/>
    </source>
</evidence>
<dbReference type="AlphaFoldDB" id="A0A2U1JN06"/>
<comment type="caution">
    <text evidence="1">The sequence shown here is derived from an EMBL/GenBank/DDBJ whole genome shotgun (WGS) entry which is preliminary data.</text>
</comment>
<organism evidence="1 2">
    <name type="scientific">Flavobacterium psychrotolerans</name>
    <dbReference type="NCBI Taxonomy" id="2169410"/>
    <lineage>
        <taxon>Bacteria</taxon>
        <taxon>Pseudomonadati</taxon>
        <taxon>Bacteroidota</taxon>
        <taxon>Flavobacteriia</taxon>
        <taxon>Flavobacteriales</taxon>
        <taxon>Flavobacteriaceae</taxon>
        <taxon>Flavobacterium</taxon>
    </lineage>
</organism>
<proteinExistence type="predicted"/>
<protein>
    <submittedName>
        <fullName evidence="1">Uncharacterized protein</fullName>
    </submittedName>
</protein>